<evidence type="ECO:0000313" key="2">
    <source>
        <dbReference type="EMBL" id="RQM09810.1"/>
    </source>
</evidence>
<comment type="caution">
    <text evidence="1">The sequence shown here is derived from an EMBL/GenBank/DDBJ whole genome shotgun (WGS) entry which is preliminary data.</text>
</comment>
<accession>A0A3M6VE36</accession>
<dbReference type="Proteomes" id="UP000286097">
    <property type="component" value="Unassembled WGS sequence"/>
</dbReference>
<evidence type="ECO:0000313" key="1">
    <source>
        <dbReference type="EMBL" id="RMX65288.1"/>
    </source>
</evidence>
<dbReference type="Proteomes" id="UP000282087">
    <property type="component" value="Unassembled WGS sequence"/>
</dbReference>
<gene>
    <name evidence="2" type="ORF">DD237_006805</name>
    <name evidence="1" type="ORF">DD238_006365</name>
</gene>
<dbReference type="EMBL" id="QKXF01000666">
    <property type="protein sequence ID" value="RQM09810.1"/>
    <property type="molecule type" value="Genomic_DNA"/>
</dbReference>
<name>A0A3M6VE36_9STRA</name>
<dbReference type="VEuPathDB" id="FungiDB:DD237_006805"/>
<dbReference type="AlphaFoldDB" id="A0A3M6VE36"/>
<dbReference type="EMBL" id="QLLG01000256">
    <property type="protein sequence ID" value="RMX65288.1"/>
    <property type="molecule type" value="Genomic_DNA"/>
</dbReference>
<protein>
    <submittedName>
        <fullName evidence="1">Uncharacterized protein</fullName>
    </submittedName>
</protein>
<keyword evidence="3" id="KW-1185">Reference proteome</keyword>
<reference evidence="3 4" key="1">
    <citation type="submission" date="2018-06" db="EMBL/GenBank/DDBJ databases">
        <title>Comparative genomics of downy mildews reveals potential adaptations to biotrophy.</title>
        <authorList>
            <person name="Fletcher K."/>
            <person name="Klosterman S.J."/>
            <person name="Derevnina L."/>
            <person name="Martin F."/>
            <person name="Koike S."/>
            <person name="Reyes Chin-Wo S."/>
            <person name="Mou B."/>
            <person name="Michelmore R."/>
        </authorList>
    </citation>
    <scope>NUCLEOTIDE SEQUENCE [LARGE SCALE GENOMIC DNA]</scope>
    <source>
        <strain evidence="2 4">R13</strain>
        <strain evidence="1 3">R14</strain>
    </source>
</reference>
<organism evidence="1 3">
    <name type="scientific">Peronospora effusa</name>
    <dbReference type="NCBI Taxonomy" id="542832"/>
    <lineage>
        <taxon>Eukaryota</taxon>
        <taxon>Sar</taxon>
        <taxon>Stramenopiles</taxon>
        <taxon>Oomycota</taxon>
        <taxon>Peronosporomycetes</taxon>
        <taxon>Peronosporales</taxon>
        <taxon>Peronosporaceae</taxon>
        <taxon>Peronospora</taxon>
    </lineage>
</organism>
<proteinExistence type="predicted"/>
<evidence type="ECO:0000313" key="4">
    <source>
        <dbReference type="Proteomes" id="UP000286097"/>
    </source>
</evidence>
<sequence>MKTYVRTLGPPNVATRPRVDGGLPCLWGSPDVTLYDVIIGKDQMKSVHSMQSGCTNQER</sequence>
<evidence type="ECO:0000313" key="3">
    <source>
        <dbReference type="Proteomes" id="UP000282087"/>
    </source>
</evidence>